<evidence type="ECO:0000313" key="8">
    <source>
        <dbReference type="EMBL" id="PSF38606.1"/>
    </source>
</evidence>
<sequence>MQRPIVIHPEVFEFVRTHAQLQEDFWKCLNKLSNFQFDSGLRVKKLKSISKNSQSVWEARVTISSRLIFTFSKSFEGRSQTYIAVHDLCLKHDDVNQSAYSALNQNPNSEWLSFDDIDFSDDDVDEILAYTLEEQTEIETELKEFNLDDMNELIGNIQWRVIESETEWLEAIKNKDKDLPLKLTPEEVELVNLRGNVILLGSAGTGKTTVGLYRLLKDLKDYPISRKRLYVAYNPLLVNHVREQFKKLANNLDTEFLELFEFKTIKTLCLDILKAVNDLKNAEDEIKYQGFLKWYRPQETRQYPAPLVWDEIRSIIKGGQLLTDKQFLSLYEYENLGQRRSSIISVKKRPELHKIAILYQNKLKEKKRYDEIDLARLALFYIQQNQIQKYHLIICDEVQDLTELQLELLMCLTSKDGHLLFAGDEYQMISPSGFRPENLHDRLHEYQRNYEEIPLKYNFRSIQSLVSLANHFLLLRARLLNETSKLELAKPNQENCARLVHASSDSLIEFLNSLNASEAILVRTEKEKETLRKTFNSSLIFTIEEAKGLEFDTVFIVNFFTFHEALWEKVINRFSSLKEIDKPALTLELNLLYVAITRARQFLYIWENNTHPIWKEQEIKYCTFSLTPELVANERQLEQGNWLQRGEYYMKAEFYQQAAECFKNAGEELKYKEAYAKFMQQEGNFFEAANLFFELEQWQAAAQLFERVEAWQKAANCWEKINDFNQQESCLANYLESIGNLRESADKWQLLGNFPKAAKLFEKVSAWVNAEICWRESGDLERANICSIHVLEIEEKWEIAAQQWNNLRRLVDERRCWMNSNNERKKAEYLAKDYEKQKKWVEAAQQYEIAQIWIKAITLYQQENIIEKVAECTAKQLELAQEWELAAFQYNLAKRPEKAQECFDLAAQELCKTGNNKVQQKDYDGALNEINKAIMLAPFYGEAYKQRGLLYIYLKDYLKAIADFTKTIELNQDPEAYYYRGRVQMHLALKDLRQVKNVYQQNQNDQEYQKIVNSLKQLRSSIERLERETEL</sequence>
<dbReference type="InterPro" id="IPR014017">
    <property type="entry name" value="DNA_helicase_UvrD-like_C"/>
</dbReference>
<dbReference type="PROSITE" id="PS51198">
    <property type="entry name" value="UVRD_HELICASE_ATP_BIND"/>
    <property type="match status" value="1"/>
</dbReference>
<dbReference type="Gene3D" id="1.25.40.10">
    <property type="entry name" value="Tetratricopeptide repeat domain"/>
    <property type="match status" value="2"/>
</dbReference>
<feature type="domain" description="UvrD-like helicase ATP-binding" evidence="7">
    <location>
        <begin position="180"/>
        <end position="462"/>
    </location>
</feature>
<keyword evidence="9" id="KW-1185">Reference proteome</keyword>
<dbReference type="RefSeq" id="WP_106455529.1">
    <property type="nucleotide sequence ID" value="NZ_PXOH01000003.1"/>
</dbReference>
<protein>
    <submittedName>
        <fullName evidence="8">DNA helicase UvrD</fullName>
    </submittedName>
</protein>
<evidence type="ECO:0000256" key="3">
    <source>
        <dbReference type="ARBA" id="ARBA00022806"/>
    </source>
</evidence>
<name>A0A2T1M1L1_9CHRO</name>
<keyword evidence="5" id="KW-0802">TPR repeat</keyword>
<gene>
    <name evidence="8" type="ORF">C7H19_03615</name>
</gene>
<dbReference type="InterPro" id="IPR027417">
    <property type="entry name" value="P-loop_NTPase"/>
</dbReference>
<evidence type="ECO:0000256" key="2">
    <source>
        <dbReference type="ARBA" id="ARBA00022801"/>
    </source>
</evidence>
<dbReference type="GO" id="GO:0016787">
    <property type="term" value="F:hydrolase activity"/>
    <property type="evidence" value="ECO:0007669"/>
    <property type="project" value="UniProtKB-UniRule"/>
</dbReference>
<evidence type="ECO:0000256" key="6">
    <source>
        <dbReference type="PROSITE-ProRule" id="PRU00560"/>
    </source>
</evidence>
<feature type="binding site" evidence="6">
    <location>
        <begin position="201"/>
        <end position="208"/>
    </location>
    <ligand>
        <name>ATP</name>
        <dbReference type="ChEBI" id="CHEBI:30616"/>
    </ligand>
</feature>
<keyword evidence="1 6" id="KW-0547">Nucleotide-binding</keyword>
<dbReference type="Proteomes" id="UP000239001">
    <property type="component" value="Unassembled WGS sequence"/>
</dbReference>
<evidence type="ECO:0000256" key="4">
    <source>
        <dbReference type="ARBA" id="ARBA00022840"/>
    </source>
</evidence>
<evidence type="ECO:0000259" key="7">
    <source>
        <dbReference type="PROSITE" id="PS51198"/>
    </source>
</evidence>
<dbReference type="SMART" id="SM00028">
    <property type="entry name" value="TPR"/>
    <property type="match status" value="2"/>
</dbReference>
<evidence type="ECO:0000256" key="5">
    <source>
        <dbReference type="PROSITE-ProRule" id="PRU00339"/>
    </source>
</evidence>
<evidence type="ECO:0000256" key="1">
    <source>
        <dbReference type="ARBA" id="ARBA00022741"/>
    </source>
</evidence>
<dbReference type="PANTHER" id="PTHR21529">
    <property type="entry name" value="MAMMARY TURMOR VIRUS RECEPTOR HOMOLOG 1, 2 MTVR1, 2"/>
    <property type="match status" value="1"/>
</dbReference>
<proteinExistence type="predicted"/>
<dbReference type="OrthoDB" id="9787585at2"/>
<accession>A0A2T1M1L1</accession>
<keyword evidence="2 6" id="KW-0378">Hydrolase</keyword>
<dbReference type="PANTHER" id="PTHR21529:SF4">
    <property type="entry name" value="TPR AND ANKYRIN REPEAT-CONTAINING PROTEIN 1"/>
    <property type="match status" value="1"/>
</dbReference>
<feature type="repeat" description="TPR" evidence="5">
    <location>
        <begin position="941"/>
        <end position="974"/>
    </location>
</feature>
<dbReference type="PROSITE" id="PS50005">
    <property type="entry name" value="TPR"/>
    <property type="match status" value="1"/>
</dbReference>
<keyword evidence="4 6" id="KW-0067">ATP-binding</keyword>
<dbReference type="InterPro" id="IPR039904">
    <property type="entry name" value="TRANK1"/>
</dbReference>
<dbReference type="AlphaFoldDB" id="A0A2T1M1L1"/>
<reference evidence="8 9" key="2">
    <citation type="submission" date="2018-03" db="EMBL/GenBank/DDBJ databases">
        <authorList>
            <person name="Keele B.F."/>
        </authorList>
    </citation>
    <scope>NUCLEOTIDE SEQUENCE [LARGE SCALE GENOMIC DNA]</scope>
    <source>
        <strain evidence="8 9">CCALA 016</strain>
    </source>
</reference>
<dbReference type="GO" id="GO:0005524">
    <property type="term" value="F:ATP binding"/>
    <property type="evidence" value="ECO:0007669"/>
    <property type="project" value="UniProtKB-UniRule"/>
</dbReference>
<dbReference type="InterPro" id="IPR011990">
    <property type="entry name" value="TPR-like_helical_dom_sf"/>
</dbReference>
<dbReference type="InterPro" id="IPR014016">
    <property type="entry name" value="UvrD-like_ATP-bd"/>
</dbReference>
<dbReference type="GO" id="GO:0004386">
    <property type="term" value="F:helicase activity"/>
    <property type="evidence" value="ECO:0007669"/>
    <property type="project" value="UniProtKB-UniRule"/>
</dbReference>
<keyword evidence="3 6" id="KW-0347">Helicase</keyword>
<comment type="caution">
    <text evidence="8">The sequence shown here is derived from an EMBL/GenBank/DDBJ whole genome shotgun (WGS) entry which is preliminary data.</text>
</comment>
<dbReference type="Pfam" id="PF13361">
    <property type="entry name" value="UvrD_C"/>
    <property type="match status" value="1"/>
</dbReference>
<dbReference type="SUPFAM" id="SSF52540">
    <property type="entry name" value="P-loop containing nucleoside triphosphate hydrolases"/>
    <property type="match status" value="1"/>
</dbReference>
<dbReference type="Gene3D" id="3.40.50.300">
    <property type="entry name" value="P-loop containing nucleotide triphosphate hydrolases"/>
    <property type="match status" value="2"/>
</dbReference>
<organism evidence="8 9">
    <name type="scientific">Aphanothece hegewaldii CCALA 016</name>
    <dbReference type="NCBI Taxonomy" id="2107694"/>
    <lineage>
        <taxon>Bacteria</taxon>
        <taxon>Bacillati</taxon>
        <taxon>Cyanobacteriota</taxon>
        <taxon>Cyanophyceae</taxon>
        <taxon>Oscillatoriophycideae</taxon>
        <taxon>Chroococcales</taxon>
        <taxon>Aphanothecaceae</taxon>
        <taxon>Aphanothece</taxon>
    </lineage>
</organism>
<dbReference type="EMBL" id="PXOH01000003">
    <property type="protein sequence ID" value="PSF38606.1"/>
    <property type="molecule type" value="Genomic_DNA"/>
</dbReference>
<evidence type="ECO:0000313" key="9">
    <source>
        <dbReference type="Proteomes" id="UP000239001"/>
    </source>
</evidence>
<dbReference type="Pfam" id="PF00580">
    <property type="entry name" value="UvrD-helicase"/>
    <property type="match status" value="1"/>
</dbReference>
<reference evidence="8 9" key="1">
    <citation type="submission" date="2018-03" db="EMBL/GenBank/DDBJ databases">
        <title>The ancient ancestry and fast evolution of plastids.</title>
        <authorList>
            <person name="Moore K.R."/>
            <person name="Magnabosco C."/>
            <person name="Momper L."/>
            <person name="Gold D.A."/>
            <person name="Bosak T."/>
            <person name="Fournier G.P."/>
        </authorList>
    </citation>
    <scope>NUCLEOTIDE SEQUENCE [LARGE SCALE GENOMIC DNA]</scope>
    <source>
        <strain evidence="8 9">CCALA 016</strain>
    </source>
</reference>
<dbReference type="InterPro" id="IPR019734">
    <property type="entry name" value="TPR_rpt"/>
</dbReference>
<dbReference type="SUPFAM" id="SSF48452">
    <property type="entry name" value="TPR-like"/>
    <property type="match status" value="2"/>
</dbReference>